<dbReference type="Gene3D" id="3.30.420.40">
    <property type="match status" value="2"/>
</dbReference>
<dbReference type="Pfam" id="PF01869">
    <property type="entry name" value="BcrAD_BadFG"/>
    <property type="match status" value="1"/>
</dbReference>
<gene>
    <name evidence="2" type="ORF">S06H3_65276</name>
</gene>
<name>X1RV15_9ZZZZ</name>
<reference evidence="2" key="1">
    <citation type="journal article" date="2014" name="Front. Microbiol.">
        <title>High frequency of phylogenetically diverse reductive dehalogenase-homologous genes in deep subseafloor sedimentary metagenomes.</title>
        <authorList>
            <person name="Kawai M."/>
            <person name="Futagami T."/>
            <person name="Toyoda A."/>
            <person name="Takaki Y."/>
            <person name="Nishi S."/>
            <person name="Hori S."/>
            <person name="Arai W."/>
            <person name="Tsubouchi T."/>
            <person name="Morono Y."/>
            <person name="Uchiyama I."/>
            <person name="Ito T."/>
            <person name="Fujiyama A."/>
            <person name="Inagaki F."/>
            <person name="Takami H."/>
        </authorList>
    </citation>
    <scope>NUCLEOTIDE SEQUENCE</scope>
    <source>
        <strain evidence="2">Expedition CK06-06</strain>
    </source>
</reference>
<evidence type="ECO:0000259" key="1">
    <source>
        <dbReference type="Pfam" id="PF01869"/>
    </source>
</evidence>
<evidence type="ECO:0000313" key="2">
    <source>
        <dbReference type="EMBL" id="GAI67030.1"/>
    </source>
</evidence>
<dbReference type="PANTHER" id="PTHR32329:SF2">
    <property type="entry name" value="BIFUNCTIONAL PROTEIN [INCLUDES 2-HYDROXYACYL-COA DEHYDRATASE (N-TER) AND ITS ACTIVATOR DOMAIN (C_TERM)"/>
    <property type="match status" value="1"/>
</dbReference>
<dbReference type="EMBL" id="BARV01043890">
    <property type="protein sequence ID" value="GAI67030.1"/>
    <property type="molecule type" value="Genomic_DNA"/>
</dbReference>
<sequence>MLPERGVVSLFPKVRIAIDIGGQDAKGLKISNGKLTDFVMNDRCAAGTGRFLEVIAAALGLKLEELGEISLKSTNRVKISSTCTVFAQQEVI</sequence>
<dbReference type="AlphaFoldDB" id="X1RV15"/>
<comment type="caution">
    <text evidence="2">The sequence shown here is derived from an EMBL/GenBank/DDBJ whole genome shotgun (WGS) entry which is preliminary data.</text>
</comment>
<dbReference type="PANTHER" id="PTHR32329">
    <property type="entry name" value="BIFUNCTIONAL PROTEIN [INCLUDES 2-HYDROXYACYL-COA DEHYDRATASE (N-TER) AND ITS ACTIVATOR DOMAIN (C_TERM)-RELATED"/>
    <property type="match status" value="1"/>
</dbReference>
<protein>
    <recommendedName>
        <fullName evidence="1">ATPase BadF/BadG/BcrA/BcrD type domain-containing protein</fullName>
    </recommendedName>
</protein>
<feature type="non-terminal residue" evidence="2">
    <location>
        <position position="92"/>
    </location>
</feature>
<feature type="domain" description="ATPase BadF/BadG/BcrA/BcrD type" evidence="1">
    <location>
        <begin position="4"/>
        <end position="92"/>
    </location>
</feature>
<proteinExistence type="predicted"/>
<dbReference type="InterPro" id="IPR002731">
    <property type="entry name" value="ATPase_BadF"/>
</dbReference>
<accession>X1RV15</accession>
<dbReference type="InterPro" id="IPR051805">
    <property type="entry name" value="Dehydratase_Activator_Redct"/>
</dbReference>
<dbReference type="SUPFAM" id="SSF53067">
    <property type="entry name" value="Actin-like ATPase domain"/>
    <property type="match status" value="1"/>
</dbReference>
<organism evidence="2">
    <name type="scientific">marine sediment metagenome</name>
    <dbReference type="NCBI Taxonomy" id="412755"/>
    <lineage>
        <taxon>unclassified sequences</taxon>
        <taxon>metagenomes</taxon>
        <taxon>ecological metagenomes</taxon>
    </lineage>
</organism>
<dbReference type="InterPro" id="IPR043129">
    <property type="entry name" value="ATPase_NBD"/>
</dbReference>